<dbReference type="RefSeq" id="WP_082862524.1">
    <property type="nucleotide sequence ID" value="NZ_FCOA02000031.1"/>
</dbReference>
<keyword evidence="1 2" id="KW-0732">Signal</keyword>
<dbReference type="PANTHER" id="PTHR30222:SF2">
    <property type="entry name" value="ABC TRANSPORTER SUBSTRATE-BINDING PROTEIN"/>
    <property type="match status" value="1"/>
</dbReference>
<comment type="caution">
    <text evidence="3">The sequence shown here is derived from an EMBL/GenBank/DDBJ whole genome shotgun (WGS) entry which is preliminary data.</text>
</comment>
<dbReference type="Gene3D" id="3.40.190.10">
    <property type="entry name" value="Periplasmic binding protein-like II"/>
    <property type="match status" value="2"/>
</dbReference>
<name>A0A158D0L8_9BURK</name>
<dbReference type="EMBL" id="FCOA02000031">
    <property type="protein sequence ID" value="SAK87766.1"/>
    <property type="molecule type" value="Genomic_DNA"/>
</dbReference>
<gene>
    <name evidence="3" type="ORF">AWB79_06231</name>
</gene>
<evidence type="ECO:0000256" key="1">
    <source>
        <dbReference type="ARBA" id="ARBA00022729"/>
    </source>
</evidence>
<dbReference type="CDD" id="cd13589">
    <property type="entry name" value="PBP2_polyamine_RpCGA009"/>
    <property type="match status" value="1"/>
</dbReference>
<dbReference type="AlphaFoldDB" id="A0A158D0L8"/>
<keyword evidence="4" id="KW-1185">Reference proteome</keyword>
<dbReference type="PANTHER" id="PTHR30222">
    <property type="entry name" value="SPERMIDINE/PUTRESCINE-BINDING PERIPLASMIC PROTEIN"/>
    <property type="match status" value="1"/>
</dbReference>
<proteinExistence type="predicted"/>
<reference evidence="3" key="1">
    <citation type="submission" date="2016-01" db="EMBL/GenBank/DDBJ databases">
        <authorList>
            <person name="Peeters C."/>
        </authorList>
    </citation>
    <scope>NUCLEOTIDE SEQUENCE</scope>
    <source>
        <strain evidence="3">LMG 29322</strain>
    </source>
</reference>
<accession>A0A158D0L8</accession>
<protein>
    <submittedName>
        <fullName evidence="3">Spermidine/putrescine ABC transporter periplasmic spermidine/putrescine-binding protein</fullName>
    </submittedName>
</protein>
<evidence type="ECO:0000256" key="2">
    <source>
        <dbReference type="SAM" id="SignalP"/>
    </source>
</evidence>
<dbReference type="STRING" id="1777140.AWB79_06231"/>
<dbReference type="InterPro" id="IPR006059">
    <property type="entry name" value="SBP"/>
</dbReference>
<dbReference type="Proteomes" id="UP000054851">
    <property type="component" value="Unassembled WGS sequence"/>
</dbReference>
<dbReference type="Pfam" id="PF13416">
    <property type="entry name" value="SBP_bac_8"/>
    <property type="match status" value="1"/>
</dbReference>
<evidence type="ECO:0000313" key="3">
    <source>
        <dbReference type="EMBL" id="SAK87766.1"/>
    </source>
</evidence>
<feature type="chain" id="PRO_5007623515" evidence="2">
    <location>
        <begin position="28"/>
        <end position="358"/>
    </location>
</feature>
<organism evidence="3 4">
    <name type="scientific">Caballeronia hypogeia</name>
    <dbReference type="NCBI Taxonomy" id="1777140"/>
    <lineage>
        <taxon>Bacteria</taxon>
        <taxon>Pseudomonadati</taxon>
        <taxon>Pseudomonadota</taxon>
        <taxon>Betaproteobacteria</taxon>
        <taxon>Burkholderiales</taxon>
        <taxon>Burkholderiaceae</taxon>
        <taxon>Caballeronia</taxon>
    </lineage>
</organism>
<dbReference type="SUPFAM" id="SSF53850">
    <property type="entry name" value="Periplasmic binding protein-like II"/>
    <property type="match status" value="1"/>
</dbReference>
<feature type="signal peptide" evidence="2">
    <location>
        <begin position="1"/>
        <end position="27"/>
    </location>
</feature>
<evidence type="ECO:0000313" key="4">
    <source>
        <dbReference type="Proteomes" id="UP000054851"/>
    </source>
</evidence>
<sequence>MKNAKSMSRHRVAIIAGLLLLPGFAFAQQSITVTSWGGAIAAAQQKAMQDPFTAKTGIKVIPEDYDGGLAEIQSQVKTGNVKWDVVNVEAFDALKGCDEGLFEKIGFSKLPPGDDGVPASKDFAKGLMSECGVPTDLYANVLAYDKAKFGANGPKTINDFFDLGKYPGKRALRKAPGVALEWALMADGVAPADLYKTLATPAGLDRAFKKLDTIKPQLVWWTAGAQPPQLLASGEVVMTSVYNGRIYDANVKDKRNFAIVWDGQVQIPEGWVVLKNGKKTAAALDFVRFATGTQPLAAQANIIPYAPPRTSALNNVTGATKSSLPNAGQSGRAVVSNAEFWSDNGDDINKRFSAWLAK</sequence>